<reference evidence="2 3" key="1">
    <citation type="submission" date="2018-06" db="EMBL/GenBank/DDBJ databases">
        <title>Actinomadura craniellae sp. nov. isolated from marine sponge Craniella sp.</title>
        <authorList>
            <person name="Li L."/>
            <person name="Xu Q.H."/>
            <person name="Lin H.W."/>
            <person name="Lu Y.H."/>
        </authorList>
    </citation>
    <scope>NUCLEOTIDE SEQUENCE [LARGE SCALE GENOMIC DNA]</scope>
    <source>
        <strain evidence="2 3">LHW63021</strain>
    </source>
</reference>
<organism evidence="2 3">
    <name type="scientific">Actinomadura craniellae</name>
    <dbReference type="NCBI Taxonomy" id="2231787"/>
    <lineage>
        <taxon>Bacteria</taxon>
        <taxon>Bacillati</taxon>
        <taxon>Actinomycetota</taxon>
        <taxon>Actinomycetes</taxon>
        <taxon>Streptosporangiales</taxon>
        <taxon>Thermomonosporaceae</taxon>
        <taxon>Actinomadura</taxon>
    </lineage>
</organism>
<dbReference type="NCBIfam" id="NF040586">
    <property type="entry name" value="FxSxx_TPR"/>
    <property type="match status" value="1"/>
</dbReference>
<dbReference type="InterPro" id="IPR011990">
    <property type="entry name" value="TPR-like_helical_dom_sf"/>
</dbReference>
<dbReference type="OrthoDB" id="580767at2"/>
<name>A0A365HAB2_9ACTN</name>
<dbReference type="Proteomes" id="UP000251891">
    <property type="component" value="Unassembled WGS sequence"/>
</dbReference>
<dbReference type="SUPFAM" id="SSF48452">
    <property type="entry name" value="TPR-like"/>
    <property type="match status" value="2"/>
</dbReference>
<protein>
    <submittedName>
        <fullName evidence="2">Tetratricopeptide repeat protein</fullName>
    </submittedName>
</protein>
<evidence type="ECO:0000313" key="2">
    <source>
        <dbReference type="EMBL" id="RAY15952.1"/>
    </source>
</evidence>
<dbReference type="PANTHER" id="PTHR46082:SF6">
    <property type="entry name" value="AAA+ ATPASE DOMAIN-CONTAINING PROTEIN-RELATED"/>
    <property type="match status" value="1"/>
</dbReference>
<dbReference type="InterPro" id="IPR027417">
    <property type="entry name" value="P-loop_NTPase"/>
</dbReference>
<keyword evidence="3" id="KW-1185">Reference proteome</keyword>
<dbReference type="Pfam" id="PF25000">
    <property type="entry name" value="DUF7779"/>
    <property type="match status" value="1"/>
</dbReference>
<proteinExistence type="predicted"/>
<evidence type="ECO:0000259" key="1">
    <source>
        <dbReference type="Pfam" id="PF25000"/>
    </source>
</evidence>
<dbReference type="InterPro" id="IPR053137">
    <property type="entry name" value="NLR-like"/>
</dbReference>
<dbReference type="SUPFAM" id="SSF52540">
    <property type="entry name" value="P-loop containing nucleoside triphosphate hydrolases"/>
    <property type="match status" value="2"/>
</dbReference>
<feature type="domain" description="DUF7779" evidence="1">
    <location>
        <begin position="735"/>
        <end position="823"/>
    </location>
</feature>
<dbReference type="Pfam" id="PF13424">
    <property type="entry name" value="TPR_12"/>
    <property type="match status" value="1"/>
</dbReference>
<dbReference type="InterPro" id="IPR056681">
    <property type="entry name" value="DUF7779"/>
</dbReference>
<dbReference type="EMBL" id="QLYX01000003">
    <property type="protein sequence ID" value="RAY15952.1"/>
    <property type="molecule type" value="Genomic_DNA"/>
</dbReference>
<dbReference type="PANTHER" id="PTHR46082">
    <property type="entry name" value="ATP/GTP-BINDING PROTEIN-RELATED"/>
    <property type="match status" value="1"/>
</dbReference>
<dbReference type="RefSeq" id="WP_111864872.1">
    <property type="nucleotide sequence ID" value="NZ_QLYX01000003.1"/>
</dbReference>
<comment type="caution">
    <text evidence="2">The sequence shown here is derived from an EMBL/GenBank/DDBJ whole genome shotgun (WGS) entry which is preliminary data.</text>
</comment>
<dbReference type="NCBIfam" id="NF047398">
    <property type="entry name" value="AAA_KGGVGR"/>
    <property type="match status" value="1"/>
</dbReference>
<accession>A0A365HAB2</accession>
<dbReference type="Pfam" id="PF13374">
    <property type="entry name" value="TPR_10"/>
    <property type="match status" value="3"/>
</dbReference>
<dbReference type="Gene3D" id="1.25.40.10">
    <property type="entry name" value="Tetratricopeptide repeat domain"/>
    <property type="match status" value="2"/>
</dbReference>
<sequence>MPDRRDGKIVTFYSYKGGTGRTMALANVAWILAANGRRVLVADWDLESPGLYRFYRPFMDTEIRDAPGVIDMIRKYERDASAVVMKAGAEFEDDDEADAAVAERIQPVVDDCARVQRYAFSLDWDFPDGGGLDFLSSGRQNDYYVATLGALDWDRFYTDLRGALFFDRLRADMKRHYDYVLIDSRTGLSDIADICTVHLPDVLVDCFTLSIQGTEGAAQVARTIKETYAAKGIRILPVPMRVDPAEKEMADTGRAVAARLFHDLPAGLTAEQRQEYWGSVEVPYQPFYAYEETLAVFGDPPGSPRSLLSSFERLTAQITEHEITALPPLDPSVRLYTRSLFTRRLPAETNKILLDHSQDDELWAEWIAGVLRAAGLDVAPQPAEETPLPEVGGPAAPRVLSLITPAYLEARREPPSPDAGALAVYVTDMRPPAHYPSTGSVSLAGMHEQEAIKYLFRLVGIVGRASAQAAEAATPRYPGDEPKIFQAPARNVRFTGRQEDLRRLRTELNAHHTAVVLPVALQGLGGVGKTQVALEYAYQYKSDYDLVWWIDCEQPQFIDASLVDLGWQIQNVYQAGPSTSVAEVDVARTVLTLLSQSRVVDRWLVVFDNAELPEKVMPLVPSGSGHVLITSRNRAWSDRARPLTVDVFSRAESVQHLHDRVGSITDEEADQVAEVLGDLPLAVATAAAWLDETGTPVADYLLELERQGPQTLSISQITNYPLPLARAWDLSLDRLRQHSPAAARLFELCSVLAPDIGLELLYNPAMAAALVPLDPALSEPMVMGRVIQEINRLALLKLDSNGRQIKIHRLVQAVVRDRMTEAEISAARRIVHEVLAAARPREDVDDPRTWDRYRLIWPHLQPSGAVRSTEEPVRQLFIDRVRYLWQRDDLEPGESQARQIEADWAEMLAAGDDPALRRQLLHLQFHLANILRDLARFKESHELNQALLVRQRELLGEEHPHTLLTSGSLAAGLRALGEYANALDQDKVTHRSWSELFNENHSRTLAAANNLATSHRLMGDYAAAFALDTDILARRQATLGTQHPLTLHSATSVGCDLLEAGQYAEAATRMADVVQTSVQALGRDFRATLNAQVLLGVALRGTGRAEEAEQHFTEAARRLERRFGADSSDMLACRLSRAANWLVLDRFDQARTEIRAVQDIYERRLGPDHPHTLACGVNLVSALRLSGDGSSALPLAETTAARLRETLGPEHPYTLAARMVLAVLLADEGVRERAAEIEEETVELMDRKLKPTHPDALRCRANLLLTRHELGEHDALEERQMIIDRLGARLGAGHPNIVTLREGRRLLRALDPQRF</sequence>
<dbReference type="Gene3D" id="3.40.50.300">
    <property type="entry name" value="P-loop containing nucleotide triphosphate hydrolases"/>
    <property type="match status" value="2"/>
</dbReference>
<evidence type="ECO:0000313" key="3">
    <source>
        <dbReference type="Proteomes" id="UP000251891"/>
    </source>
</evidence>
<gene>
    <name evidence="2" type="ORF">DPM19_09390</name>
</gene>